<accession>A0A972JM16</accession>
<dbReference type="Pfam" id="PF00072">
    <property type="entry name" value="Response_reg"/>
    <property type="match status" value="1"/>
</dbReference>
<dbReference type="RefSeq" id="WP_169565518.1">
    <property type="nucleotide sequence ID" value="NZ_JAAXYH010000016.1"/>
</dbReference>
<dbReference type="InterPro" id="IPR011006">
    <property type="entry name" value="CheY-like_superfamily"/>
</dbReference>
<evidence type="ECO:0000256" key="1">
    <source>
        <dbReference type="PROSITE-ProRule" id="PRU00169"/>
    </source>
</evidence>
<organism evidence="4 5">
    <name type="scientific">Shewanella salipaludis</name>
    <dbReference type="NCBI Taxonomy" id="2723052"/>
    <lineage>
        <taxon>Bacteria</taxon>
        <taxon>Pseudomonadati</taxon>
        <taxon>Pseudomonadota</taxon>
        <taxon>Gammaproteobacteria</taxon>
        <taxon>Alteromonadales</taxon>
        <taxon>Shewanellaceae</taxon>
        <taxon>Shewanella</taxon>
    </lineage>
</organism>
<dbReference type="InterPro" id="IPR001633">
    <property type="entry name" value="EAL_dom"/>
</dbReference>
<feature type="modified residue" description="4-aspartylphosphate" evidence="1">
    <location>
        <position position="54"/>
    </location>
</feature>
<evidence type="ECO:0000313" key="5">
    <source>
        <dbReference type="Proteomes" id="UP000737113"/>
    </source>
</evidence>
<dbReference type="Gene3D" id="3.20.20.450">
    <property type="entry name" value="EAL domain"/>
    <property type="match status" value="1"/>
</dbReference>
<dbReference type="GO" id="GO:0000160">
    <property type="term" value="P:phosphorelay signal transduction system"/>
    <property type="evidence" value="ECO:0007669"/>
    <property type="project" value="InterPro"/>
</dbReference>
<dbReference type="SUPFAM" id="SSF52172">
    <property type="entry name" value="CheY-like"/>
    <property type="match status" value="1"/>
</dbReference>
<keyword evidence="1" id="KW-0597">Phosphoprotein</keyword>
<dbReference type="PANTHER" id="PTHR33121:SF79">
    <property type="entry name" value="CYCLIC DI-GMP PHOSPHODIESTERASE PDED-RELATED"/>
    <property type="match status" value="1"/>
</dbReference>
<evidence type="ECO:0000313" key="4">
    <source>
        <dbReference type="EMBL" id="NMH66789.1"/>
    </source>
</evidence>
<dbReference type="PROSITE" id="PS50883">
    <property type="entry name" value="EAL"/>
    <property type="match status" value="1"/>
</dbReference>
<dbReference type="AlphaFoldDB" id="A0A972JM16"/>
<dbReference type="SUPFAM" id="SSF141868">
    <property type="entry name" value="EAL domain-like"/>
    <property type="match status" value="1"/>
</dbReference>
<dbReference type="Gene3D" id="3.40.50.2300">
    <property type="match status" value="1"/>
</dbReference>
<protein>
    <submittedName>
        <fullName evidence="4">EAL domain-containing protein</fullName>
    </submittedName>
</protein>
<dbReference type="GO" id="GO:0071111">
    <property type="term" value="F:cyclic-guanylate-specific phosphodiesterase activity"/>
    <property type="evidence" value="ECO:0007669"/>
    <property type="project" value="InterPro"/>
</dbReference>
<proteinExistence type="predicted"/>
<keyword evidence="5" id="KW-1185">Reference proteome</keyword>
<dbReference type="Proteomes" id="UP000737113">
    <property type="component" value="Unassembled WGS sequence"/>
</dbReference>
<dbReference type="PROSITE" id="PS50110">
    <property type="entry name" value="RESPONSE_REGULATORY"/>
    <property type="match status" value="1"/>
</dbReference>
<sequence>MDILIIDDDPFAIRLLRQQLNRLGFKTVTQTERAADALVLMQNNSHCFDMIFCDLQMPEMDGVELVRNLAEIGSVSRLVLVTGEDKRILQTAELLAKAHGLAVVGALNKPVSPQQLRQVFQQDLCRLAPSVLAGHDGYRADRLRQAIVCGELENFYQPKLDLTSGKLIGVETLVRWHHPEDGLIYPDQFIPLAEQYGLIDALTQVVLNQALHHARQWRDAGLKISVAVNVSMANLSHVTFPDRVVAAANKARFPLTALVLEVTESKLMSNQRITLDILTRLRLKRINLSIDDFGTGHSSLVQLHDLPFNELKIDKGFVHGACRDNSLRAIFEGSLEMARKLGMKTVAEGIEDSDDWNFLLASSCDTVQGFYIAKPMRAEELLDWHTLWSRRLGK</sequence>
<dbReference type="InterPro" id="IPR050706">
    <property type="entry name" value="Cyclic-di-GMP_PDE-like"/>
</dbReference>
<evidence type="ECO:0000259" key="3">
    <source>
        <dbReference type="PROSITE" id="PS50883"/>
    </source>
</evidence>
<dbReference type="EMBL" id="JAAXYH010000016">
    <property type="protein sequence ID" value="NMH66789.1"/>
    <property type="molecule type" value="Genomic_DNA"/>
</dbReference>
<comment type="caution">
    <text evidence="4">The sequence shown here is derived from an EMBL/GenBank/DDBJ whole genome shotgun (WGS) entry which is preliminary data.</text>
</comment>
<reference evidence="4" key="1">
    <citation type="submission" date="2020-04" db="EMBL/GenBank/DDBJ databases">
        <title>Description of Shewanella salipaludis sp. nov., isolated from a salt marsh.</title>
        <authorList>
            <person name="Park S."/>
            <person name="Yoon J.-H."/>
        </authorList>
    </citation>
    <scope>NUCLEOTIDE SEQUENCE</scope>
    <source>
        <strain evidence="4">SHSM-M6</strain>
    </source>
</reference>
<dbReference type="InterPro" id="IPR035919">
    <property type="entry name" value="EAL_sf"/>
</dbReference>
<dbReference type="CDD" id="cd01948">
    <property type="entry name" value="EAL"/>
    <property type="match status" value="1"/>
</dbReference>
<dbReference type="PANTHER" id="PTHR33121">
    <property type="entry name" value="CYCLIC DI-GMP PHOSPHODIESTERASE PDEF"/>
    <property type="match status" value="1"/>
</dbReference>
<dbReference type="SMART" id="SM00448">
    <property type="entry name" value="REC"/>
    <property type="match status" value="1"/>
</dbReference>
<feature type="domain" description="Response regulatory" evidence="2">
    <location>
        <begin position="2"/>
        <end position="124"/>
    </location>
</feature>
<name>A0A972JM16_9GAMM</name>
<dbReference type="InterPro" id="IPR001789">
    <property type="entry name" value="Sig_transdc_resp-reg_receiver"/>
</dbReference>
<feature type="domain" description="EAL" evidence="3">
    <location>
        <begin position="136"/>
        <end position="389"/>
    </location>
</feature>
<gene>
    <name evidence="4" type="ORF">HC757_16650</name>
</gene>
<dbReference type="SMART" id="SM00052">
    <property type="entry name" value="EAL"/>
    <property type="match status" value="1"/>
</dbReference>
<evidence type="ECO:0000259" key="2">
    <source>
        <dbReference type="PROSITE" id="PS50110"/>
    </source>
</evidence>
<dbReference type="Pfam" id="PF00563">
    <property type="entry name" value="EAL"/>
    <property type="match status" value="1"/>
</dbReference>